<sequence>MDQPNQPKEINIKITDEVMEGRYANMMQVMHTKEEFILDFANVVPPQGIMTARVITSPGHMKRIIKALQVNLDRYEQSFGPINEAEAPKGIPFPIV</sequence>
<evidence type="ECO:0000313" key="1">
    <source>
        <dbReference type="EMBL" id="OGY41603.1"/>
    </source>
</evidence>
<evidence type="ECO:0000313" key="2">
    <source>
        <dbReference type="Proteomes" id="UP000176498"/>
    </source>
</evidence>
<proteinExistence type="predicted"/>
<protein>
    <recommendedName>
        <fullName evidence="3">DUF3467 domain-containing protein</fullName>
    </recommendedName>
</protein>
<name>A0A1G1XNC0_9BACT</name>
<gene>
    <name evidence="1" type="ORF">A2Y82_01295</name>
</gene>
<dbReference type="Proteomes" id="UP000176498">
    <property type="component" value="Unassembled WGS sequence"/>
</dbReference>
<dbReference type="Pfam" id="PF11950">
    <property type="entry name" value="DUF3467"/>
    <property type="match status" value="1"/>
</dbReference>
<accession>A0A1G1XNC0</accession>
<dbReference type="AlphaFoldDB" id="A0A1G1XNC0"/>
<evidence type="ECO:0008006" key="3">
    <source>
        <dbReference type="Google" id="ProtNLM"/>
    </source>
</evidence>
<dbReference type="InterPro" id="IPR021857">
    <property type="entry name" value="DUF3467"/>
</dbReference>
<comment type="caution">
    <text evidence="1">The sequence shown here is derived from an EMBL/GenBank/DDBJ whole genome shotgun (WGS) entry which is preliminary data.</text>
</comment>
<reference evidence="1 2" key="1">
    <citation type="journal article" date="2016" name="Nat. Commun.">
        <title>Thousands of microbial genomes shed light on interconnected biogeochemical processes in an aquifer system.</title>
        <authorList>
            <person name="Anantharaman K."/>
            <person name="Brown C.T."/>
            <person name="Hug L.A."/>
            <person name="Sharon I."/>
            <person name="Castelle C.J."/>
            <person name="Probst A.J."/>
            <person name="Thomas B.C."/>
            <person name="Singh A."/>
            <person name="Wilkins M.J."/>
            <person name="Karaoz U."/>
            <person name="Brodie E.L."/>
            <person name="Williams K.H."/>
            <person name="Hubbard S.S."/>
            <person name="Banfield J.F."/>
        </authorList>
    </citation>
    <scope>NUCLEOTIDE SEQUENCE [LARGE SCALE GENOMIC DNA]</scope>
</reference>
<dbReference type="EMBL" id="MHHZ01000015">
    <property type="protein sequence ID" value="OGY41603.1"/>
    <property type="molecule type" value="Genomic_DNA"/>
</dbReference>
<organism evidence="1 2">
    <name type="scientific">Candidatus Buchananbacteria bacterium RBG_13_36_9</name>
    <dbReference type="NCBI Taxonomy" id="1797530"/>
    <lineage>
        <taxon>Bacteria</taxon>
        <taxon>Candidatus Buchananiibacteriota</taxon>
    </lineage>
</organism>